<dbReference type="AlphaFoldDB" id="A0A843VGS6"/>
<organism evidence="2 3">
    <name type="scientific">Colocasia esculenta</name>
    <name type="common">Wild taro</name>
    <name type="synonym">Arum esculentum</name>
    <dbReference type="NCBI Taxonomy" id="4460"/>
    <lineage>
        <taxon>Eukaryota</taxon>
        <taxon>Viridiplantae</taxon>
        <taxon>Streptophyta</taxon>
        <taxon>Embryophyta</taxon>
        <taxon>Tracheophyta</taxon>
        <taxon>Spermatophyta</taxon>
        <taxon>Magnoliopsida</taxon>
        <taxon>Liliopsida</taxon>
        <taxon>Araceae</taxon>
        <taxon>Aroideae</taxon>
        <taxon>Colocasieae</taxon>
        <taxon>Colocasia</taxon>
    </lineage>
</organism>
<proteinExistence type="predicted"/>
<dbReference type="EMBL" id="NMUH01001457">
    <property type="protein sequence ID" value="MQL92544.1"/>
    <property type="molecule type" value="Genomic_DNA"/>
</dbReference>
<evidence type="ECO:0000313" key="2">
    <source>
        <dbReference type="EMBL" id="MQL92544.1"/>
    </source>
</evidence>
<feature type="compositionally biased region" description="Pro residues" evidence="1">
    <location>
        <begin position="53"/>
        <end position="63"/>
    </location>
</feature>
<dbReference type="Proteomes" id="UP000652761">
    <property type="component" value="Unassembled WGS sequence"/>
</dbReference>
<accession>A0A843VGS6</accession>
<name>A0A843VGS6_COLES</name>
<gene>
    <name evidence="2" type="ORF">Taro_025168</name>
</gene>
<evidence type="ECO:0000313" key="3">
    <source>
        <dbReference type="Proteomes" id="UP000652761"/>
    </source>
</evidence>
<protein>
    <submittedName>
        <fullName evidence="2">Uncharacterized protein</fullName>
    </submittedName>
</protein>
<feature type="region of interest" description="Disordered" evidence="1">
    <location>
        <begin position="29"/>
        <end position="64"/>
    </location>
</feature>
<sequence length="110" mass="11480">MMAASSLARGSMILRWGSPTQSPLAAASLLPRLRPTAPTRPPRLRTASAARPAPSPPPPPPRLPISRRALSTMLPVHTAVASARLVTSLPREAGAVLFEGANAVCIVLCM</sequence>
<evidence type="ECO:0000256" key="1">
    <source>
        <dbReference type="SAM" id="MobiDB-lite"/>
    </source>
</evidence>
<keyword evidence="3" id="KW-1185">Reference proteome</keyword>
<comment type="caution">
    <text evidence="2">The sequence shown here is derived from an EMBL/GenBank/DDBJ whole genome shotgun (WGS) entry which is preliminary data.</text>
</comment>
<reference evidence="2" key="1">
    <citation type="submission" date="2017-07" db="EMBL/GenBank/DDBJ databases">
        <title>Taro Niue Genome Assembly and Annotation.</title>
        <authorList>
            <person name="Atibalentja N."/>
            <person name="Keating K."/>
            <person name="Fields C.J."/>
        </authorList>
    </citation>
    <scope>NUCLEOTIDE SEQUENCE</scope>
    <source>
        <strain evidence="2">Niue_2</strain>
        <tissue evidence="2">Leaf</tissue>
    </source>
</reference>